<dbReference type="InterPro" id="IPR021795">
    <property type="entry name" value="DUF3363"/>
</dbReference>
<name>A0A0D6MPJ7_9PROT</name>
<feature type="compositionally biased region" description="Gly residues" evidence="1">
    <location>
        <begin position="38"/>
        <end position="49"/>
    </location>
</feature>
<accession>A0A0D6MPJ7</accession>
<feature type="region of interest" description="Disordered" evidence="1">
    <location>
        <begin position="1"/>
        <end position="21"/>
    </location>
</feature>
<gene>
    <name evidence="2" type="ORF">Tasa_045_002</name>
</gene>
<dbReference type="Proteomes" id="UP000032679">
    <property type="component" value="Unassembled WGS sequence"/>
</dbReference>
<proteinExistence type="predicted"/>
<dbReference type="Pfam" id="PF11843">
    <property type="entry name" value="DUF3363"/>
    <property type="match status" value="2"/>
</dbReference>
<organism evidence="2 3">
    <name type="scientific">Tanticharoenia sakaeratensis NBRC 103193</name>
    <dbReference type="NCBI Taxonomy" id="1231623"/>
    <lineage>
        <taxon>Bacteria</taxon>
        <taxon>Pseudomonadati</taxon>
        <taxon>Pseudomonadota</taxon>
        <taxon>Alphaproteobacteria</taxon>
        <taxon>Acetobacterales</taxon>
        <taxon>Acetobacteraceae</taxon>
        <taxon>Tanticharoenia</taxon>
    </lineage>
</organism>
<evidence type="ECO:0000313" key="2">
    <source>
        <dbReference type="EMBL" id="GAN55295.1"/>
    </source>
</evidence>
<comment type="caution">
    <text evidence="2">The sequence shown here is derived from an EMBL/GenBank/DDBJ whole genome shotgun (WGS) entry which is preliminary data.</text>
</comment>
<dbReference type="EMBL" id="BALE01000045">
    <property type="protein sequence ID" value="GAN55295.1"/>
    <property type="molecule type" value="Genomic_DNA"/>
</dbReference>
<reference evidence="2 3" key="1">
    <citation type="submission" date="2012-10" db="EMBL/GenBank/DDBJ databases">
        <title>Genome sequencing of Tanticharoenia sakaeratensis NBRC 103193.</title>
        <authorList>
            <person name="Azuma Y."/>
            <person name="Hadano H."/>
            <person name="Hirakawa H."/>
            <person name="Matsushita K."/>
        </authorList>
    </citation>
    <scope>NUCLEOTIDE SEQUENCE [LARGE SCALE GENOMIC DNA]</scope>
    <source>
        <strain evidence="2 3">NBRC 103193</strain>
    </source>
</reference>
<evidence type="ECO:0000313" key="3">
    <source>
        <dbReference type="Proteomes" id="UP000032679"/>
    </source>
</evidence>
<feature type="region of interest" description="Disordered" evidence="1">
    <location>
        <begin position="36"/>
        <end position="59"/>
    </location>
</feature>
<keyword evidence="3" id="KW-1185">Reference proteome</keyword>
<dbReference type="STRING" id="1231623.Tasa_045_002"/>
<dbReference type="OrthoDB" id="9809969at2"/>
<dbReference type="RefSeq" id="WP_048850337.1">
    <property type="nucleotide sequence ID" value="NZ_BALE01000045.1"/>
</dbReference>
<dbReference type="AlphaFoldDB" id="A0A0D6MPJ7"/>
<protein>
    <recommendedName>
        <fullName evidence="4">Type VI secretion protein</fullName>
    </recommendedName>
</protein>
<evidence type="ECO:0008006" key="4">
    <source>
        <dbReference type="Google" id="ProtNLM"/>
    </source>
</evidence>
<sequence length="581" mass="64490">MARDEDFRVRPGRIRTPRAPGHAKSFIGSVLAATNRAGGMGRPGRGNGGNRPSTFGRGRGAAVRANRILSQRTRHVVVKARVVRHSGKSSLRAHLAYLRREGVTKDGDTARLFGADRDDIPASEFAARCEDDRHHFRFIIGPEEATDMADLTAFTRDLMSQVEQDLGTKLDWVAVSHWNTDNPHLHVIVRGKDQEGEDLVLSRDYIREGLRARAQNLVTLELGPRTENEIRRSVERQVEAERWTQLDRQLQQDADAQGFVTVAPEAGRQPDMFAVMKTGRLRYLERMGLAHDLGGGQWQVDETAELTLREMGERGDIIKRIHRALKEKGIDRATSSWVVAGEQASGPVIGRLVDRGLDDELRGSAWAIVDGVDGHTRHIRLPTLDAASDAHAGAIVELRAFRSADDRQRVALAVRSDLAIDEQVTARGPTWLDRQLIARDPIALGDAGFGVQVKDALVSRRAHLVEQGIAQQDGDRTLYPRGMLATLQQRERDDLARRLERETGMNHSPPVAGDYVTGTYHQRFALAAGRMAMIDDGLQFQLVPWTPSLEKQRGQHVSGVGRDDGGVDWSFGRKRDVGIGF</sequence>
<evidence type="ECO:0000256" key="1">
    <source>
        <dbReference type="SAM" id="MobiDB-lite"/>
    </source>
</evidence>